<dbReference type="SUPFAM" id="SSF55874">
    <property type="entry name" value="ATPase domain of HSP90 chaperone/DNA topoisomerase II/histidine kinase"/>
    <property type="match status" value="1"/>
</dbReference>
<evidence type="ECO:0000259" key="3">
    <source>
        <dbReference type="Pfam" id="PF13581"/>
    </source>
</evidence>
<keyword evidence="1" id="KW-0723">Serine/threonine-protein kinase</keyword>
<sequence>MRQAFARVPNTAIPQMADRSEFEIAIPSDTSRGYEVQERILGMLETQGYSDRDVFGVKLSLEEALVNAIKHGNGMDPEKSVRVYCEVSSQQVLIVIEDEGEGFKPEDVPDPTDDDNLEKPSGRGLMLMRAFMTKVEYNDRGNRVELLKHRSAEE</sequence>
<organism evidence="4 5">
    <name type="scientific">Planctomicrobium piriforme</name>
    <dbReference type="NCBI Taxonomy" id="1576369"/>
    <lineage>
        <taxon>Bacteria</taxon>
        <taxon>Pseudomonadati</taxon>
        <taxon>Planctomycetota</taxon>
        <taxon>Planctomycetia</taxon>
        <taxon>Planctomycetales</taxon>
        <taxon>Planctomycetaceae</taxon>
        <taxon>Planctomicrobium</taxon>
    </lineage>
</organism>
<keyword evidence="4" id="KW-0808">Transferase</keyword>
<dbReference type="Gene3D" id="3.30.565.10">
    <property type="entry name" value="Histidine kinase-like ATPase, C-terminal domain"/>
    <property type="match status" value="1"/>
</dbReference>
<keyword evidence="5" id="KW-1185">Reference proteome</keyword>
<dbReference type="InterPro" id="IPR050267">
    <property type="entry name" value="Anti-sigma-factor_SerPK"/>
</dbReference>
<accession>A0A1I3HTY2</accession>
<dbReference type="RefSeq" id="WP_245764593.1">
    <property type="nucleotide sequence ID" value="NZ_FOQD01000008.1"/>
</dbReference>
<feature type="region of interest" description="Disordered" evidence="2">
    <location>
        <begin position="99"/>
        <end position="122"/>
    </location>
</feature>
<reference evidence="5" key="1">
    <citation type="submission" date="2016-10" db="EMBL/GenBank/DDBJ databases">
        <authorList>
            <person name="Varghese N."/>
            <person name="Submissions S."/>
        </authorList>
    </citation>
    <scope>NUCLEOTIDE SEQUENCE [LARGE SCALE GENOMIC DNA]</scope>
    <source>
        <strain evidence="5">DSM 26348</strain>
    </source>
</reference>
<evidence type="ECO:0000256" key="1">
    <source>
        <dbReference type="ARBA" id="ARBA00022527"/>
    </source>
</evidence>
<keyword evidence="4" id="KW-0418">Kinase</keyword>
<gene>
    <name evidence="4" type="ORF">SAMN05421753_108194</name>
</gene>
<evidence type="ECO:0000313" key="5">
    <source>
        <dbReference type="Proteomes" id="UP000199518"/>
    </source>
</evidence>
<evidence type="ECO:0000256" key="2">
    <source>
        <dbReference type="SAM" id="MobiDB-lite"/>
    </source>
</evidence>
<dbReference type="STRING" id="1576369.SAMN05421753_108194"/>
<dbReference type="PANTHER" id="PTHR35526">
    <property type="entry name" value="ANTI-SIGMA-F FACTOR RSBW-RELATED"/>
    <property type="match status" value="1"/>
</dbReference>
<dbReference type="PANTHER" id="PTHR35526:SF3">
    <property type="entry name" value="ANTI-SIGMA-F FACTOR RSBW"/>
    <property type="match status" value="1"/>
</dbReference>
<feature type="domain" description="Histidine kinase/HSP90-like ATPase" evidence="3">
    <location>
        <begin position="33"/>
        <end position="146"/>
    </location>
</feature>
<evidence type="ECO:0000313" key="4">
    <source>
        <dbReference type="EMBL" id="SFI39226.1"/>
    </source>
</evidence>
<dbReference type="AlphaFoldDB" id="A0A1I3HTY2"/>
<protein>
    <submittedName>
        <fullName evidence="4">Serine/threonine-protein kinase RsbW</fullName>
    </submittedName>
</protein>
<dbReference type="EMBL" id="FOQD01000008">
    <property type="protein sequence ID" value="SFI39226.1"/>
    <property type="molecule type" value="Genomic_DNA"/>
</dbReference>
<dbReference type="GO" id="GO:0004674">
    <property type="term" value="F:protein serine/threonine kinase activity"/>
    <property type="evidence" value="ECO:0007669"/>
    <property type="project" value="UniProtKB-KW"/>
</dbReference>
<dbReference type="InterPro" id="IPR003594">
    <property type="entry name" value="HATPase_dom"/>
</dbReference>
<name>A0A1I3HTY2_9PLAN</name>
<proteinExistence type="predicted"/>
<dbReference type="InterPro" id="IPR036890">
    <property type="entry name" value="HATPase_C_sf"/>
</dbReference>
<dbReference type="Proteomes" id="UP000199518">
    <property type="component" value="Unassembled WGS sequence"/>
</dbReference>
<dbReference type="CDD" id="cd16936">
    <property type="entry name" value="HATPase_RsbW-like"/>
    <property type="match status" value="1"/>
</dbReference>
<dbReference type="Pfam" id="PF13581">
    <property type="entry name" value="HATPase_c_2"/>
    <property type="match status" value="1"/>
</dbReference>